<dbReference type="PANTHER" id="PTHR43798:SF31">
    <property type="entry name" value="AB HYDROLASE SUPERFAMILY PROTEIN YCLE"/>
    <property type="match status" value="1"/>
</dbReference>
<dbReference type="InterPro" id="IPR000073">
    <property type="entry name" value="AB_hydrolase_1"/>
</dbReference>
<dbReference type="GO" id="GO:0016787">
    <property type="term" value="F:hydrolase activity"/>
    <property type="evidence" value="ECO:0007669"/>
    <property type="project" value="UniProtKB-KW"/>
</dbReference>
<proteinExistence type="predicted"/>
<dbReference type="SUPFAM" id="SSF53474">
    <property type="entry name" value="alpha/beta-Hydrolases"/>
    <property type="match status" value="1"/>
</dbReference>
<reference evidence="3 4" key="1">
    <citation type="submission" date="2017-07" db="EMBL/GenBank/DDBJ databases">
        <title>Virgibacillus sp. LM2416.</title>
        <authorList>
            <person name="Tak E.J."/>
            <person name="Bae J.-W."/>
        </authorList>
    </citation>
    <scope>NUCLEOTIDE SEQUENCE [LARGE SCALE GENOMIC DNA]</scope>
    <source>
        <strain evidence="3 4">LM2416</strain>
    </source>
</reference>
<keyword evidence="1" id="KW-0378">Hydrolase</keyword>
<dbReference type="KEGG" id="vil:CFK37_02475"/>
<evidence type="ECO:0000256" key="1">
    <source>
        <dbReference type="ARBA" id="ARBA00022801"/>
    </source>
</evidence>
<gene>
    <name evidence="3" type="ORF">CFK37_02475</name>
</gene>
<dbReference type="Proteomes" id="UP000198312">
    <property type="component" value="Chromosome"/>
</dbReference>
<accession>A0A220TZ82</accession>
<dbReference type="AlphaFoldDB" id="A0A220TZ82"/>
<protein>
    <submittedName>
        <fullName evidence="3">Proline iminopeptidase</fullName>
    </submittedName>
</protein>
<dbReference type="PANTHER" id="PTHR43798">
    <property type="entry name" value="MONOACYLGLYCEROL LIPASE"/>
    <property type="match status" value="1"/>
</dbReference>
<keyword evidence="4" id="KW-1185">Reference proteome</keyword>
<dbReference type="RefSeq" id="WP_089060414.1">
    <property type="nucleotide sequence ID" value="NZ_CP022315.1"/>
</dbReference>
<dbReference type="OrthoDB" id="9796770at2"/>
<feature type="domain" description="AB hydrolase-1" evidence="2">
    <location>
        <begin position="44"/>
        <end position="265"/>
    </location>
</feature>
<evidence type="ECO:0000313" key="3">
    <source>
        <dbReference type="EMBL" id="ASK61137.1"/>
    </source>
</evidence>
<dbReference type="InterPro" id="IPR029058">
    <property type="entry name" value="AB_hydrolase_fold"/>
</dbReference>
<sequence length="280" mass="32308">MNTWEKNSINTSRGTFEVFVKGEGMSICVTHLYSSFNESGDYFADSFTHNHKVYLVNLRESGGSEKAHEPYQLSMLEALFDLEEIRETIGIAKWTFAGHSTGGMLGIMYGIYFSDSLDSLLVIGAAARDYTFSTNCIYNPDHPQFTRMQELIEILKQSGLSDQKRKDISIERTKLSLHQSARYEQLFDKNIHKKMSAARMNFFNRELPIFDVTQKLKLITVPTLIICGKHDVQCPLQYSMEMKENIFESDLVIFRESNHYPFLEEKQLFQAEIDKFLKGL</sequence>
<dbReference type="EMBL" id="CP022315">
    <property type="protein sequence ID" value="ASK61137.1"/>
    <property type="molecule type" value="Genomic_DNA"/>
</dbReference>
<dbReference type="Pfam" id="PF00561">
    <property type="entry name" value="Abhydrolase_1"/>
    <property type="match status" value="1"/>
</dbReference>
<evidence type="ECO:0000313" key="4">
    <source>
        <dbReference type="Proteomes" id="UP000198312"/>
    </source>
</evidence>
<evidence type="ECO:0000259" key="2">
    <source>
        <dbReference type="Pfam" id="PF00561"/>
    </source>
</evidence>
<organism evidence="3 4">
    <name type="scientific">Virgibacillus phasianinus</name>
    <dbReference type="NCBI Taxonomy" id="2017483"/>
    <lineage>
        <taxon>Bacteria</taxon>
        <taxon>Bacillati</taxon>
        <taxon>Bacillota</taxon>
        <taxon>Bacilli</taxon>
        <taxon>Bacillales</taxon>
        <taxon>Bacillaceae</taxon>
        <taxon>Virgibacillus</taxon>
    </lineage>
</organism>
<dbReference type="Gene3D" id="6.10.140.700">
    <property type="match status" value="1"/>
</dbReference>
<name>A0A220TZ82_9BACI</name>
<dbReference type="GO" id="GO:0016020">
    <property type="term" value="C:membrane"/>
    <property type="evidence" value="ECO:0007669"/>
    <property type="project" value="TreeGrafter"/>
</dbReference>
<dbReference type="Gene3D" id="3.40.50.1820">
    <property type="entry name" value="alpha/beta hydrolase"/>
    <property type="match status" value="1"/>
</dbReference>
<dbReference type="InterPro" id="IPR050266">
    <property type="entry name" value="AB_hydrolase_sf"/>
</dbReference>